<keyword evidence="6" id="KW-1185">Reference proteome</keyword>
<evidence type="ECO:0000256" key="3">
    <source>
        <dbReference type="PROSITE-ProRule" id="PRU00221"/>
    </source>
</evidence>
<dbReference type="AlphaFoldDB" id="A0A812GT27"/>
<keyword evidence="2" id="KW-0677">Repeat</keyword>
<keyword evidence="1 3" id="KW-0853">WD repeat</keyword>
<feature type="coiled-coil region" evidence="4">
    <location>
        <begin position="40"/>
        <end position="74"/>
    </location>
</feature>
<dbReference type="Pfam" id="PF00400">
    <property type="entry name" value="WD40"/>
    <property type="match status" value="4"/>
</dbReference>
<dbReference type="InterPro" id="IPR001680">
    <property type="entry name" value="WD40_rpt"/>
</dbReference>
<reference evidence="5" key="1">
    <citation type="submission" date="2021-02" db="EMBL/GenBank/DDBJ databases">
        <authorList>
            <person name="Dougan E. K."/>
            <person name="Rhodes N."/>
            <person name="Thang M."/>
            <person name="Chan C."/>
        </authorList>
    </citation>
    <scope>NUCLEOTIDE SEQUENCE</scope>
</reference>
<dbReference type="OrthoDB" id="440020at2759"/>
<dbReference type="PROSITE" id="PS50294">
    <property type="entry name" value="WD_REPEATS_REGION"/>
    <property type="match status" value="3"/>
</dbReference>
<evidence type="ECO:0000256" key="4">
    <source>
        <dbReference type="SAM" id="Coils"/>
    </source>
</evidence>
<dbReference type="Gene3D" id="2.130.10.10">
    <property type="entry name" value="YVTN repeat-like/Quinoprotein amine dehydrogenase"/>
    <property type="match status" value="3"/>
</dbReference>
<name>A0A812GT27_9DINO</name>
<dbReference type="PANTHER" id="PTHR19848">
    <property type="entry name" value="WD40 REPEAT PROTEIN"/>
    <property type="match status" value="1"/>
</dbReference>
<sequence>GGTLRSLSGTELTMPFKIENIPDSLKEDTQEHLSRSMNFFNKVNKEFQKLQEQLQRVTEQRDALRAENESLKMSLRTQADQQQVVKPVMLSPASNMLPGSGPVAKPSTASEGGDRFVIDRHHSNLHKAPVHSVAMSEDSTRVVTASWDATVHVFDLTRQVLDKTLRKQNSEPMGGLYSVAFAKTAPDILGCTSVDRHVYLWNYQTGTQQFKLGGEKGHQDEVNGIDFHEGQQVMATASDDSTAIIWDFAEGIPLRTLVHPGKPVYGVTFLGKDPERQYFVSTCCFDQKTRVFDMRDKKVVVTLSGHTDDIIGIDYSSHGILATGSDDGTILVYDIKTWKVLHKLDCKVDMSQDTEVKRVGFSRDGDMLAAACSTGSVVVYSGFTSADKPRMLQKLSGHTDCVFDVAWGVTPSGSRLLVSASHDKSVRYWKET</sequence>
<feature type="repeat" description="WD" evidence="3">
    <location>
        <begin position="123"/>
        <end position="164"/>
    </location>
</feature>
<feature type="repeat" description="WD" evidence="3">
    <location>
        <begin position="303"/>
        <end position="343"/>
    </location>
</feature>
<evidence type="ECO:0000313" key="6">
    <source>
        <dbReference type="Proteomes" id="UP000604046"/>
    </source>
</evidence>
<dbReference type="EMBL" id="CAJNDS010000033">
    <property type="protein sequence ID" value="CAE6926606.1"/>
    <property type="molecule type" value="Genomic_DNA"/>
</dbReference>
<dbReference type="PROSITE" id="PS50082">
    <property type="entry name" value="WD_REPEATS_2"/>
    <property type="match status" value="4"/>
</dbReference>
<proteinExistence type="predicted"/>
<dbReference type="PANTHER" id="PTHR19848:SF8">
    <property type="entry name" value="F-BOX AND WD REPEAT DOMAIN CONTAINING 7"/>
    <property type="match status" value="1"/>
</dbReference>
<evidence type="ECO:0000256" key="1">
    <source>
        <dbReference type="ARBA" id="ARBA00022574"/>
    </source>
</evidence>
<evidence type="ECO:0000256" key="2">
    <source>
        <dbReference type="ARBA" id="ARBA00022737"/>
    </source>
</evidence>
<gene>
    <name evidence="5" type="ORF">SNAT2548_LOCUS676</name>
</gene>
<feature type="repeat" description="WD" evidence="3">
    <location>
        <begin position="395"/>
        <end position="432"/>
    </location>
</feature>
<dbReference type="Proteomes" id="UP000604046">
    <property type="component" value="Unassembled WGS sequence"/>
</dbReference>
<evidence type="ECO:0008006" key="7">
    <source>
        <dbReference type="Google" id="ProtNLM"/>
    </source>
</evidence>
<dbReference type="CDD" id="cd00200">
    <property type="entry name" value="WD40"/>
    <property type="match status" value="1"/>
</dbReference>
<comment type="caution">
    <text evidence="5">The sequence shown here is derived from an EMBL/GenBank/DDBJ whole genome shotgun (WGS) entry which is preliminary data.</text>
</comment>
<keyword evidence="4" id="KW-0175">Coiled coil</keyword>
<dbReference type="InterPro" id="IPR015943">
    <property type="entry name" value="WD40/YVTN_repeat-like_dom_sf"/>
</dbReference>
<evidence type="ECO:0000313" key="5">
    <source>
        <dbReference type="EMBL" id="CAE6926606.1"/>
    </source>
</evidence>
<dbReference type="InterPro" id="IPR036322">
    <property type="entry name" value="WD40_repeat_dom_sf"/>
</dbReference>
<feature type="repeat" description="WD" evidence="3">
    <location>
        <begin position="215"/>
        <end position="256"/>
    </location>
</feature>
<accession>A0A812GT27</accession>
<feature type="non-terminal residue" evidence="5">
    <location>
        <position position="432"/>
    </location>
</feature>
<dbReference type="SUPFAM" id="SSF50978">
    <property type="entry name" value="WD40 repeat-like"/>
    <property type="match status" value="1"/>
</dbReference>
<organism evidence="5 6">
    <name type="scientific">Symbiodinium natans</name>
    <dbReference type="NCBI Taxonomy" id="878477"/>
    <lineage>
        <taxon>Eukaryota</taxon>
        <taxon>Sar</taxon>
        <taxon>Alveolata</taxon>
        <taxon>Dinophyceae</taxon>
        <taxon>Suessiales</taxon>
        <taxon>Symbiodiniaceae</taxon>
        <taxon>Symbiodinium</taxon>
    </lineage>
</organism>
<protein>
    <recommendedName>
        <fullName evidence="7">Guanine nucleotide-binding protein subunit beta-like protein</fullName>
    </recommendedName>
</protein>
<dbReference type="SMART" id="SM00320">
    <property type="entry name" value="WD40"/>
    <property type="match status" value="7"/>
</dbReference>